<dbReference type="AlphaFoldDB" id="A0A9Q5V8S9"/>
<gene>
    <name evidence="2" type="ORF">Psal009_01196</name>
</gene>
<evidence type="ECO:0000313" key="3">
    <source>
        <dbReference type="Proteomes" id="UP000422232"/>
    </source>
</evidence>
<evidence type="ECO:0000256" key="1">
    <source>
        <dbReference type="ARBA" id="ARBA00023186"/>
    </source>
</evidence>
<protein>
    <submittedName>
        <fullName evidence="2">Small T antigen</fullName>
    </submittedName>
</protein>
<organism evidence="2 3">
    <name type="scientific">Piscirickettsia salmonis</name>
    <dbReference type="NCBI Taxonomy" id="1238"/>
    <lineage>
        <taxon>Bacteria</taxon>
        <taxon>Pseudomonadati</taxon>
        <taxon>Pseudomonadota</taxon>
        <taxon>Gammaproteobacteria</taxon>
        <taxon>Thiotrichales</taxon>
        <taxon>Piscirickettsiaceae</taxon>
        <taxon>Piscirickettsia</taxon>
    </lineage>
</organism>
<sequence length="185" mass="21393">MEKVTIKQALKIFALTQGCYTAQEIKTTYKRLTLKYHPDRGGEKEVMQAILKAWEILKELQEVNIDDFFGKAELCDDYNDDAMIEKIRAAIVPLKDIKTPDVEVCGIWLYLHTDLRGEEMKKIRESLKEFGWAWGNKKKCWYYNPEPSRVKRSARRTGWGLDKIRGTYGSSKYKGNAGPNHRIGG</sequence>
<dbReference type="SMART" id="SM00271">
    <property type="entry name" value="DnaJ"/>
    <property type="match status" value="1"/>
</dbReference>
<dbReference type="GeneID" id="66741667"/>
<dbReference type="Pfam" id="PF00226">
    <property type="entry name" value="DnaJ"/>
    <property type="match status" value="1"/>
</dbReference>
<dbReference type="Gene3D" id="1.10.287.110">
    <property type="entry name" value="DnaJ domain"/>
    <property type="match status" value="1"/>
</dbReference>
<proteinExistence type="predicted"/>
<dbReference type="RefSeq" id="WP_016211585.1">
    <property type="nucleotide sequence ID" value="NZ_CP012413.1"/>
</dbReference>
<dbReference type="PROSITE" id="PS50076">
    <property type="entry name" value="DNAJ_2"/>
    <property type="match status" value="1"/>
</dbReference>
<dbReference type="SUPFAM" id="SSF46565">
    <property type="entry name" value="Chaperone J-domain"/>
    <property type="match status" value="1"/>
</dbReference>
<dbReference type="EMBL" id="CP038908">
    <property type="protein sequence ID" value="QGO05308.1"/>
    <property type="molecule type" value="Genomic_DNA"/>
</dbReference>
<evidence type="ECO:0000313" key="2">
    <source>
        <dbReference type="EMBL" id="QGO05308.1"/>
    </source>
</evidence>
<dbReference type="CDD" id="cd06257">
    <property type="entry name" value="DnaJ"/>
    <property type="match status" value="1"/>
</dbReference>
<dbReference type="Proteomes" id="UP000422232">
    <property type="component" value="Chromosome"/>
</dbReference>
<dbReference type="InterPro" id="IPR036869">
    <property type="entry name" value="J_dom_sf"/>
</dbReference>
<name>A0A9Q5V8S9_PISSA</name>
<reference evidence="2 3" key="1">
    <citation type="submission" date="2019-04" db="EMBL/GenBank/DDBJ databases">
        <title>Complete genome sequencing of Piscirickettsia salmonis strain Psal-009.</title>
        <authorList>
            <person name="Schober I."/>
            <person name="Bunk B."/>
            <person name="Sproer C."/>
            <person name="Carril G.P."/>
            <person name="Riedel T."/>
            <person name="Flores-Herrera P.A."/>
            <person name="Nourdin-Galindo G."/>
            <person name="Marshall S.H."/>
            <person name="Overmann J."/>
        </authorList>
    </citation>
    <scope>NUCLEOTIDE SEQUENCE [LARGE SCALE GENOMIC DNA]</scope>
    <source>
        <strain evidence="2 3">Psal-009</strain>
    </source>
</reference>
<accession>A0A9Q5V8S9</accession>
<keyword evidence="3" id="KW-1185">Reference proteome</keyword>
<dbReference type="InterPro" id="IPR001623">
    <property type="entry name" value="DnaJ_domain"/>
</dbReference>
<keyword evidence="1" id="KW-0143">Chaperone</keyword>